<evidence type="ECO:0000313" key="2">
    <source>
        <dbReference type="Proteomes" id="UP000199572"/>
    </source>
</evidence>
<reference evidence="1 2" key="1">
    <citation type="submission" date="2016-10" db="EMBL/GenBank/DDBJ databases">
        <authorList>
            <person name="de Groot N.N."/>
        </authorList>
    </citation>
    <scope>NUCLEOTIDE SEQUENCE [LARGE SCALE GENOMIC DNA]</scope>
    <source>
        <strain evidence="1 2">DSM 18610</strain>
    </source>
</reference>
<dbReference type="Pfam" id="PF11950">
    <property type="entry name" value="DUF3467"/>
    <property type="match status" value="1"/>
</dbReference>
<dbReference type="STRING" id="390241.SAMN04488023_11164"/>
<dbReference type="InterPro" id="IPR021857">
    <property type="entry name" value="DUF3467"/>
</dbReference>
<name>A0A1H9Q8C0_9SPHI</name>
<dbReference type="Proteomes" id="UP000199572">
    <property type="component" value="Unassembled WGS sequence"/>
</dbReference>
<evidence type="ECO:0008006" key="3">
    <source>
        <dbReference type="Google" id="ProtNLM"/>
    </source>
</evidence>
<keyword evidence="2" id="KW-1185">Reference proteome</keyword>
<dbReference type="EMBL" id="FOGG01000011">
    <property type="protein sequence ID" value="SER56405.1"/>
    <property type="molecule type" value="Genomic_DNA"/>
</dbReference>
<organism evidence="1 2">
    <name type="scientific">Pedobacter rhizosphaerae</name>
    <dbReference type="NCBI Taxonomy" id="390241"/>
    <lineage>
        <taxon>Bacteria</taxon>
        <taxon>Pseudomonadati</taxon>
        <taxon>Bacteroidota</taxon>
        <taxon>Sphingobacteriia</taxon>
        <taxon>Sphingobacteriales</taxon>
        <taxon>Sphingobacteriaceae</taxon>
        <taxon>Pedobacter</taxon>
    </lineage>
</organism>
<sequence length="118" mass="13256">MFTPFITEDFLLLNIMEEQQNDNQLNIELSEEIAEGIFSNLAIITHSNTEFVLDFIRVMPGIPKAKVKSRIILTPEHAKRLLSALEDNIAKFEAINGRIKTQEEPPFPMGFGGPTAQA</sequence>
<proteinExistence type="predicted"/>
<dbReference type="AlphaFoldDB" id="A0A1H9Q8C0"/>
<protein>
    <recommendedName>
        <fullName evidence="3">DUF3467 domain-containing protein</fullName>
    </recommendedName>
</protein>
<gene>
    <name evidence="1" type="ORF">SAMN04488023_11164</name>
</gene>
<accession>A0A1H9Q8C0</accession>
<evidence type="ECO:0000313" key="1">
    <source>
        <dbReference type="EMBL" id="SER56405.1"/>
    </source>
</evidence>